<dbReference type="Proteomes" id="UP000192578">
    <property type="component" value="Unassembled WGS sequence"/>
</dbReference>
<dbReference type="PROSITE" id="PS51340">
    <property type="entry name" value="MOSC"/>
    <property type="match status" value="1"/>
</dbReference>
<accession>A0A1W0WPA6</accession>
<comment type="catalytic activity">
    <reaction evidence="4">
        <text>Mo-molybdopterin + L-cysteine + AH2 = thio-Mo-molybdopterin + L-alanine + A + H2O</text>
        <dbReference type="Rhea" id="RHEA:42636"/>
        <dbReference type="ChEBI" id="CHEBI:13193"/>
        <dbReference type="ChEBI" id="CHEBI:15377"/>
        <dbReference type="ChEBI" id="CHEBI:17499"/>
        <dbReference type="ChEBI" id="CHEBI:35235"/>
        <dbReference type="ChEBI" id="CHEBI:57972"/>
        <dbReference type="ChEBI" id="CHEBI:71302"/>
        <dbReference type="ChEBI" id="CHEBI:82685"/>
        <dbReference type="EC" id="2.8.1.9"/>
    </reaction>
</comment>
<dbReference type="Gene3D" id="3.40.640.10">
    <property type="entry name" value="Type I PLP-dependent aspartate aminotransferase-like (Major domain)"/>
    <property type="match status" value="1"/>
</dbReference>
<dbReference type="SUPFAM" id="SSF53383">
    <property type="entry name" value="PLP-dependent transferases"/>
    <property type="match status" value="1"/>
</dbReference>
<dbReference type="EC" id="2.8.1.9" evidence="4"/>
<dbReference type="Pfam" id="PF03473">
    <property type="entry name" value="MOSC"/>
    <property type="match status" value="1"/>
</dbReference>
<dbReference type="PANTHER" id="PTHR14237">
    <property type="entry name" value="MOLYBDOPTERIN COFACTOR SULFURASE MOSC"/>
    <property type="match status" value="1"/>
</dbReference>
<sequence length="783" mass="86057">MDPAFSRDEEFPQLNGKVYLDHAGSTLWAKRQMDAFATEMRTSIWANPHSRHAVSQETSHQVARVRNRILQFFNTNSSNYTVIFTSGATAAMKLTAETFNFGCPGGTFAHLREVHTSVLGMAEMARSRGAASICFEEDEIRNGQLLGPLALHGQGNLVAFPGQCNFSGRKYPLEWVKTFQDAGWKVFLDAAALVSTSPLDLTATQPDFVALSFYKIFGFPTGLGALLVLKRSEECLTKTYFGGGAVAVTVGESGFHILRSDFTQRMEDGTLPFLDIIALNHGFDALESLGGGIRAVSFRTFALAQYTALHLQQIHHSNGVPVVLVYGWTDERDCTIQGATVAFNLQNSEGGIVGFGAVENVAESFNLLLRTGCFCNTGACQKYLGLTAEDLMANFHAGHVCGDGRDLINGKPTGAVRISFGYMSTKSDADRFLTVIREIFSARNVIGDVAACSADVSGNASTDKYCLTHLFLYPVKSCPGTRVSEWPVGHEGFLYDRKCFIRNSAGTSITLKHNTQLRDIRPSVSLVTHHLTLVALGMAPLVIDLREGGQIDFSDSTTRHVPEVVDTRVCGRPVEAVDCGPHALQWLSDYLQDDMYTLMRYHGQPSASAPSFTSSAANSAPFLLLGSASLDCLVDAIPAPFTFTREELIQRMRPNLVVQTKVPFEEDRWSRFSIGQVEFKVLEKCSRCQMININGKNGQRSSEPLQSLIRLRGKEMCFGILLHQLNPIVHSDREDFELPVLRVGDILCISSYPVFKGFMVFMGRQPMCRVEVVGAAFVLHVVP</sequence>
<feature type="domain" description="MOSC" evidence="5">
    <location>
        <begin position="585"/>
        <end position="750"/>
    </location>
</feature>
<proteinExistence type="inferred from homology"/>
<name>A0A1W0WPA6_HYPEX</name>
<dbReference type="EMBL" id="MTYJ01000067">
    <property type="protein sequence ID" value="OQV17038.1"/>
    <property type="molecule type" value="Genomic_DNA"/>
</dbReference>
<dbReference type="PANTHER" id="PTHR14237:SF80">
    <property type="entry name" value="MOLYBDENUM COFACTOR SULFURASE"/>
    <property type="match status" value="1"/>
</dbReference>
<gene>
    <name evidence="6" type="ORF">BV898_08900</name>
</gene>
<keyword evidence="2 4" id="KW-0663">Pyridoxal phosphate</keyword>
<dbReference type="InterPro" id="IPR015424">
    <property type="entry name" value="PyrdxlP-dep_Trfase"/>
</dbReference>
<comment type="function">
    <text evidence="4">Sulfurates the molybdenum cofactor. Sulfation of molybdenum is essential for xanthine dehydrogenase (XDH) and aldehyde oxidase (ADO) enzymes in which molybdenum cofactor is liganded by 1 oxygen and 1 sulfur atom in active form.</text>
</comment>
<protein>
    <recommendedName>
        <fullName evidence="4">Molybdenum cofactor sulfurase</fullName>
        <shortName evidence="4">MCS</shortName>
        <shortName evidence="4">MOS</shortName>
        <shortName evidence="4">MoCo sulfurase</shortName>
        <ecNumber evidence="4">2.8.1.9</ecNumber>
    </recommendedName>
    <alternativeName>
        <fullName evidence="4">Molybdenum cofactor sulfurtransferase</fullName>
    </alternativeName>
</protein>
<keyword evidence="7" id="KW-1185">Reference proteome</keyword>
<comment type="similarity">
    <text evidence="4">Belongs to the class-V pyridoxal-phosphate-dependent aminotransferase family. MOCOS subfamily.</text>
</comment>
<dbReference type="GO" id="GO:0016829">
    <property type="term" value="F:lyase activity"/>
    <property type="evidence" value="ECO:0007669"/>
    <property type="project" value="UniProtKB-UniRule"/>
</dbReference>
<dbReference type="InterPro" id="IPR005302">
    <property type="entry name" value="MoCF_Sase_C"/>
</dbReference>
<comment type="cofactor">
    <cofactor evidence="4">
        <name>pyridoxal 5'-phosphate</name>
        <dbReference type="ChEBI" id="CHEBI:597326"/>
    </cofactor>
</comment>
<dbReference type="HAMAP" id="MF_03050">
    <property type="entry name" value="MOCOS"/>
    <property type="match status" value="1"/>
</dbReference>
<dbReference type="GO" id="GO:0030151">
    <property type="term" value="F:molybdenum ion binding"/>
    <property type="evidence" value="ECO:0007669"/>
    <property type="project" value="UniProtKB-UniRule"/>
</dbReference>
<evidence type="ECO:0000256" key="2">
    <source>
        <dbReference type="ARBA" id="ARBA00022898"/>
    </source>
</evidence>
<evidence type="ECO:0000256" key="1">
    <source>
        <dbReference type="ARBA" id="ARBA00022679"/>
    </source>
</evidence>
<dbReference type="GO" id="GO:0030170">
    <property type="term" value="F:pyridoxal phosphate binding"/>
    <property type="evidence" value="ECO:0007669"/>
    <property type="project" value="UniProtKB-UniRule"/>
</dbReference>
<organism evidence="6 7">
    <name type="scientific">Hypsibius exemplaris</name>
    <name type="common">Freshwater tardigrade</name>
    <dbReference type="NCBI Taxonomy" id="2072580"/>
    <lineage>
        <taxon>Eukaryota</taxon>
        <taxon>Metazoa</taxon>
        <taxon>Ecdysozoa</taxon>
        <taxon>Tardigrada</taxon>
        <taxon>Eutardigrada</taxon>
        <taxon>Parachela</taxon>
        <taxon>Hypsibioidea</taxon>
        <taxon>Hypsibiidae</taxon>
        <taxon>Hypsibius</taxon>
    </lineage>
</organism>
<dbReference type="GO" id="GO:0008265">
    <property type="term" value="F:molybdenum cofactor sulfurtransferase activity"/>
    <property type="evidence" value="ECO:0007669"/>
    <property type="project" value="UniProtKB-UniRule"/>
</dbReference>
<dbReference type="SUPFAM" id="SSF141673">
    <property type="entry name" value="MOSC N-terminal domain-like"/>
    <property type="match status" value="1"/>
</dbReference>
<dbReference type="Pfam" id="PF03476">
    <property type="entry name" value="MOSC_N"/>
    <property type="match status" value="1"/>
</dbReference>
<dbReference type="InterPro" id="IPR000192">
    <property type="entry name" value="Aminotrans_V_dom"/>
</dbReference>
<dbReference type="InterPro" id="IPR015421">
    <property type="entry name" value="PyrdxlP-dep_Trfase_major"/>
</dbReference>
<dbReference type="AlphaFoldDB" id="A0A1W0WPA6"/>
<feature type="modified residue" description="N6-(pyridoxal phosphate)lysine" evidence="4">
    <location>
        <position position="215"/>
    </location>
</feature>
<reference evidence="7" key="1">
    <citation type="submission" date="2017-01" db="EMBL/GenBank/DDBJ databases">
        <title>Comparative genomics of anhydrobiosis in the tardigrade Hypsibius dujardini.</title>
        <authorList>
            <person name="Yoshida Y."/>
            <person name="Koutsovoulos G."/>
            <person name="Laetsch D."/>
            <person name="Stevens L."/>
            <person name="Kumar S."/>
            <person name="Horikawa D."/>
            <person name="Ishino K."/>
            <person name="Komine S."/>
            <person name="Tomita M."/>
            <person name="Blaxter M."/>
            <person name="Arakawa K."/>
        </authorList>
    </citation>
    <scope>NUCLEOTIDE SEQUENCE [LARGE SCALE GENOMIC DNA]</scope>
    <source>
        <strain evidence="7">Z151</strain>
    </source>
</reference>
<dbReference type="InterPro" id="IPR005303">
    <property type="entry name" value="MOCOS_middle"/>
</dbReference>
<dbReference type="OrthoDB" id="420046at2759"/>
<comment type="caution">
    <text evidence="6">The sequence shown here is derived from an EMBL/GenBank/DDBJ whole genome shotgun (WGS) entry which is preliminary data.</text>
</comment>
<evidence type="ECO:0000259" key="5">
    <source>
        <dbReference type="PROSITE" id="PS51340"/>
    </source>
</evidence>
<evidence type="ECO:0000313" key="7">
    <source>
        <dbReference type="Proteomes" id="UP000192578"/>
    </source>
</evidence>
<feature type="active site" evidence="4">
    <location>
        <position position="375"/>
    </location>
</feature>
<dbReference type="Pfam" id="PF00266">
    <property type="entry name" value="Aminotran_5"/>
    <property type="match status" value="1"/>
</dbReference>
<dbReference type="GO" id="GO:0006777">
    <property type="term" value="P:Mo-molybdopterin cofactor biosynthetic process"/>
    <property type="evidence" value="ECO:0007669"/>
    <property type="project" value="UniProtKB-UniRule"/>
</dbReference>
<dbReference type="InterPro" id="IPR028886">
    <property type="entry name" value="MoCo_sulfurase"/>
</dbReference>
<evidence type="ECO:0000313" key="6">
    <source>
        <dbReference type="EMBL" id="OQV17038.1"/>
    </source>
</evidence>
<keyword evidence="1 4" id="KW-0808">Transferase</keyword>
<evidence type="ECO:0000256" key="4">
    <source>
        <dbReference type="HAMAP-Rule" id="MF_03050"/>
    </source>
</evidence>
<evidence type="ECO:0000256" key="3">
    <source>
        <dbReference type="ARBA" id="ARBA00023150"/>
    </source>
</evidence>
<keyword evidence="3 4" id="KW-0501">Molybdenum cofactor biosynthesis</keyword>